<reference evidence="3 4" key="1">
    <citation type="submission" date="2018-10" db="EMBL/GenBank/DDBJ databases">
        <title>Sequencing the genomes of 1000 actinobacteria strains.</title>
        <authorList>
            <person name="Klenk H.-P."/>
        </authorList>
    </citation>
    <scope>NUCLEOTIDE SEQUENCE [LARGE SCALE GENOMIC DNA]</scope>
    <source>
        <strain evidence="3 4">DSM 45175</strain>
    </source>
</reference>
<keyword evidence="4" id="KW-1185">Reference proteome</keyword>
<gene>
    <name evidence="3" type="ORF">BDK92_0888</name>
</gene>
<dbReference type="OrthoDB" id="9803476at2"/>
<organism evidence="3 4">
    <name type="scientific">Micromonospora pisi</name>
    <dbReference type="NCBI Taxonomy" id="589240"/>
    <lineage>
        <taxon>Bacteria</taxon>
        <taxon>Bacillati</taxon>
        <taxon>Actinomycetota</taxon>
        <taxon>Actinomycetes</taxon>
        <taxon>Micromonosporales</taxon>
        <taxon>Micromonosporaceae</taxon>
        <taxon>Micromonospora</taxon>
    </lineage>
</organism>
<dbReference type="AlphaFoldDB" id="A0A495JCJ2"/>
<dbReference type="InterPro" id="IPR013538">
    <property type="entry name" value="ASHA1/2-like_C"/>
</dbReference>
<dbReference type="Gene3D" id="3.30.530.20">
    <property type="match status" value="1"/>
</dbReference>
<evidence type="ECO:0000259" key="2">
    <source>
        <dbReference type="Pfam" id="PF08327"/>
    </source>
</evidence>
<comment type="caution">
    <text evidence="3">The sequence shown here is derived from an EMBL/GenBank/DDBJ whole genome shotgun (WGS) entry which is preliminary data.</text>
</comment>
<feature type="domain" description="Activator of Hsp90 ATPase homologue 1/2-like C-terminal" evidence="2">
    <location>
        <begin position="22"/>
        <end position="153"/>
    </location>
</feature>
<protein>
    <submittedName>
        <fullName evidence="3">Uncharacterized protein YndB with AHSA1/START domain</fullName>
    </submittedName>
</protein>
<dbReference type="CDD" id="cd08900">
    <property type="entry name" value="SRPBCC_CalC_Aha1-like_7"/>
    <property type="match status" value="1"/>
</dbReference>
<dbReference type="InterPro" id="IPR023393">
    <property type="entry name" value="START-like_dom_sf"/>
</dbReference>
<dbReference type="RefSeq" id="WP_121154816.1">
    <property type="nucleotide sequence ID" value="NZ_RBKT01000001.1"/>
</dbReference>
<evidence type="ECO:0000313" key="3">
    <source>
        <dbReference type="EMBL" id="RKR86645.1"/>
    </source>
</evidence>
<accession>A0A495JCJ2</accession>
<name>A0A495JCJ2_9ACTN</name>
<dbReference type="Proteomes" id="UP000277671">
    <property type="component" value="Unassembled WGS sequence"/>
</dbReference>
<evidence type="ECO:0000256" key="1">
    <source>
        <dbReference type="ARBA" id="ARBA00006817"/>
    </source>
</evidence>
<dbReference type="SUPFAM" id="SSF55961">
    <property type="entry name" value="Bet v1-like"/>
    <property type="match status" value="1"/>
</dbReference>
<evidence type="ECO:0000313" key="4">
    <source>
        <dbReference type="Proteomes" id="UP000277671"/>
    </source>
</evidence>
<dbReference type="Pfam" id="PF08327">
    <property type="entry name" value="AHSA1"/>
    <property type="match status" value="1"/>
</dbReference>
<dbReference type="EMBL" id="RBKT01000001">
    <property type="protein sequence ID" value="RKR86645.1"/>
    <property type="molecule type" value="Genomic_DNA"/>
</dbReference>
<sequence length="159" mass="18031">MNDTVERSQTHATFVIERNYPVPVAEVWHALSDDAARDQWFGGGPTFEVEDKSHDFRVGGRAIEEGRWHGGPRSRFESVYTDIVDQRRIVFTYDMWVDDQHLSTSLTTIAVEPDGDATRLTYTEQGVHFDGLDSAEGREEGTRGILDGLASFLTRDRRP</sequence>
<proteinExistence type="inferred from homology"/>
<comment type="similarity">
    <text evidence="1">Belongs to the AHA1 family.</text>
</comment>